<dbReference type="Gene3D" id="1.25.10.10">
    <property type="entry name" value="Leucine-rich Repeat Variant"/>
    <property type="match status" value="1"/>
</dbReference>
<name>X6L8A8_RETFI</name>
<dbReference type="Proteomes" id="UP000023152">
    <property type="component" value="Unassembled WGS sequence"/>
</dbReference>
<comment type="caution">
    <text evidence="1">The sequence shown here is derived from an EMBL/GenBank/DDBJ whole genome shotgun (WGS) entry which is preliminary data.</text>
</comment>
<organism evidence="1 2">
    <name type="scientific">Reticulomyxa filosa</name>
    <dbReference type="NCBI Taxonomy" id="46433"/>
    <lineage>
        <taxon>Eukaryota</taxon>
        <taxon>Sar</taxon>
        <taxon>Rhizaria</taxon>
        <taxon>Retaria</taxon>
        <taxon>Foraminifera</taxon>
        <taxon>Monothalamids</taxon>
        <taxon>Reticulomyxidae</taxon>
        <taxon>Reticulomyxa</taxon>
    </lineage>
</organism>
<keyword evidence="1" id="KW-0456">Lyase</keyword>
<gene>
    <name evidence="1" type="ORF">RFI_39312</name>
</gene>
<keyword evidence="2" id="KW-1185">Reference proteome</keyword>
<dbReference type="AlphaFoldDB" id="X6L8A8"/>
<evidence type="ECO:0000313" key="1">
    <source>
        <dbReference type="EMBL" id="ETN98202.1"/>
    </source>
</evidence>
<dbReference type="InterPro" id="IPR016024">
    <property type="entry name" value="ARM-type_fold"/>
</dbReference>
<dbReference type="InterPro" id="IPR011989">
    <property type="entry name" value="ARM-like"/>
</dbReference>
<sequence>MKLNETQIDSVFTCLINGLKDNSKWNQTVYAESIGFLSMKLNKKQLDAVFECIRALCKKSLETISTKLNDKVFSAFIHGLKDEYSWVRGSCARSLGVISKKLNKRKLEKVVNVLMSGLKDKDESVYRSCAESLGVISTNLTNKQLKGVFNALPNEDIYSYFDPYKEALRELLTKWNEKQSERIFNALIFVSKHSINTNNDEDKDSSFVRLLQVISTKLNDKQLYSLVIHLLERAKKKCERGALSEISEENKKFGKHGL</sequence>
<dbReference type="GO" id="GO:0016829">
    <property type="term" value="F:lyase activity"/>
    <property type="evidence" value="ECO:0007669"/>
    <property type="project" value="UniProtKB-KW"/>
</dbReference>
<protein>
    <submittedName>
        <fullName evidence="1">PBS lyase HEAT domain protein repeat-containing protein</fullName>
    </submittedName>
</protein>
<feature type="non-terminal residue" evidence="1">
    <location>
        <position position="258"/>
    </location>
</feature>
<evidence type="ECO:0000313" key="2">
    <source>
        <dbReference type="Proteomes" id="UP000023152"/>
    </source>
</evidence>
<accession>X6L8A8</accession>
<dbReference type="EMBL" id="ASPP01047374">
    <property type="protein sequence ID" value="ETN98202.1"/>
    <property type="molecule type" value="Genomic_DNA"/>
</dbReference>
<proteinExistence type="predicted"/>
<reference evidence="1 2" key="1">
    <citation type="journal article" date="2013" name="Curr. Biol.">
        <title>The Genome of the Foraminiferan Reticulomyxa filosa.</title>
        <authorList>
            <person name="Glockner G."/>
            <person name="Hulsmann N."/>
            <person name="Schleicher M."/>
            <person name="Noegel A.A."/>
            <person name="Eichinger L."/>
            <person name="Gallinger C."/>
            <person name="Pawlowski J."/>
            <person name="Sierra R."/>
            <person name="Euteneuer U."/>
            <person name="Pillet L."/>
            <person name="Moustafa A."/>
            <person name="Platzer M."/>
            <person name="Groth M."/>
            <person name="Szafranski K."/>
            <person name="Schliwa M."/>
        </authorList>
    </citation>
    <scope>NUCLEOTIDE SEQUENCE [LARGE SCALE GENOMIC DNA]</scope>
</reference>
<dbReference type="SUPFAM" id="SSF48371">
    <property type="entry name" value="ARM repeat"/>
    <property type="match status" value="1"/>
</dbReference>